<dbReference type="EMBL" id="QXGB01003499">
    <property type="protein sequence ID" value="KAE9170445.1"/>
    <property type="molecule type" value="Genomic_DNA"/>
</dbReference>
<sequence length="983" mass="108337">MTSALPACAGVFMRAHCPHPRLFEEEYKRSNRNRGTKILRCFPHCCPHHVDRSYCGSPLEVVLRFGDESDITQAVDQDNRGLGAPFDVANVFVFARFETVDGRPLGGDHSLRYMRSVSQSEMNPEASWIEGVRHTAADRQQHSQQLHGRQLASRLTSSRESTRPDSATFVLNGQAFAKWYYHWESGANKVQRATKHALKAYVFYQTQEAAAGLQHRQHHGTSAGVQQDPIEDGTLELLCVVMSPSFTVVSYRRAPLEASASGALGLSGIDGSASLMPHYATDTAHPVDARLRRIVQHQISRAFREYDQQQQQYQSEPRGASDEQKVEEDRSGSEERGSSDRYRQLQEREGLRFRLLTPEDAALSGSSLHSQIQPREPRLVFDCTTRREDAQQCWRDVSKDDDHAFGDDDDDDDIRDEAVAHPLTPGSWTALGASDYESKAAGPVGMPPSATDSARRAEKAARAAMQRFKQQQQQLGSHQRELHQLTDLAIVHFFVSRVTTNSARSLANLEVVLTIAISQHWRYASGGATHLARLLLALPNGEANAASVSRSGSFAETQREELMLVLGEVCVWAFSPENLGLVQSLLSACHPLLLENLRHSTSGGVGDGGKELRAAFLACVGRCWSALDGFMQTPRATQTTIRSARDLSDSVLGVVFSDPELVELRSGLRTMFQRPTIVLDDSKENNIASLGGHGAGIPRLNLAGWEGFVAQVREGYLRDQYSGRGLPWSPMQGTNARPSRWAADWLLEPGSLSATSHADNPRRTALMQARAISPAQDVPSMWTSCLALSQLLHLKLAVVGEPLHTLYVQAEPSVLSPDNAWLRLICDGRVRVAPVAPNGLTSLMCGASNVFGGDYVAYRLEHRSPTDASTARTDDGGSLRIQAPGNLSNHSSICVEFYCWPLQKEPAQEQDHVLAFRSVATLKIAASGTFMEGRMDLECGFVDREAIAAAKSPRLELWAPTERVQAVANWSSWLSIEGMYARK</sequence>
<name>A0A6A3VSP0_9STRA</name>
<dbReference type="Proteomes" id="UP000433483">
    <property type="component" value="Unassembled WGS sequence"/>
</dbReference>
<keyword evidence="1" id="KW-0175">Coiled coil</keyword>
<proteinExistence type="predicted"/>
<evidence type="ECO:0000256" key="1">
    <source>
        <dbReference type="SAM" id="Coils"/>
    </source>
</evidence>
<gene>
    <name evidence="3" type="ORF">PF005_g27553</name>
</gene>
<evidence type="ECO:0000256" key="2">
    <source>
        <dbReference type="SAM" id="MobiDB-lite"/>
    </source>
</evidence>
<feature type="coiled-coil region" evidence="1">
    <location>
        <begin position="454"/>
        <end position="488"/>
    </location>
</feature>
<keyword evidence="4" id="KW-1185">Reference proteome</keyword>
<dbReference type="OrthoDB" id="105949at2759"/>
<reference evidence="3 4" key="1">
    <citation type="submission" date="2018-08" db="EMBL/GenBank/DDBJ databases">
        <title>Genomic investigation of the strawberry pathogen Phytophthora fragariae indicates pathogenicity is determined by transcriptional variation in three key races.</title>
        <authorList>
            <person name="Adams T.M."/>
            <person name="Armitage A.D."/>
            <person name="Sobczyk M.K."/>
            <person name="Bates H.J."/>
            <person name="Dunwell J.M."/>
            <person name="Nellist C.F."/>
            <person name="Harrison R.J."/>
        </authorList>
    </citation>
    <scope>NUCLEOTIDE SEQUENCE [LARGE SCALE GENOMIC DNA]</scope>
    <source>
        <strain evidence="3 4">NOV-27</strain>
    </source>
</reference>
<feature type="compositionally biased region" description="Polar residues" evidence="2">
    <location>
        <begin position="142"/>
        <end position="159"/>
    </location>
</feature>
<accession>A0A6A3VSP0</accession>
<evidence type="ECO:0000313" key="3">
    <source>
        <dbReference type="EMBL" id="KAE9170445.1"/>
    </source>
</evidence>
<feature type="region of interest" description="Disordered" evidence="2">
    <location>
        <begin position="306"/>
        <end position="344"/>
    </location>
</feature>
<feature type="region of interest" description="Disordered" evidence="2">
    <location>
        <begin position="136"/>
        <end position="163"/>
    </location>
</feature>
<protein>
    <submittedName>
        <fullName evidence="3">Uncharacterized protein</fullName>
    </submittedName>
</protein>
<comment type="caution">
    <text evidence="3">The sequence shown here is derived from an EMBL/GenBank/DDBJ whole genome shotgun (WGS) entry which is preliminary data.</text>
</comment>
<feature type="compositionally biased region" description="Basic and acidic residues" evidence="2">
    <location>
        <begin position="319"/>
        <end position="344"/>
    </location>
</feature>
<evidence type="ECO:0000313" key="4">
    <source>
        <dbReference type="Proteomes" id="UP000433483"/>
    </source>
</evidence>
<organism evidence="3 4">
    <name type="scientific">Phytophthora fragariae</name>
    <dbReference type="NCBI Taxonomy" id="53985"/>
    <lineage>
        <taxon>Eukaryota</taxon>
        <taxon>Sar</taxon>
        <taxon>Stramenopiles</taxon>
        <taxon>Oomycota</taxon>
        <taxon>Peronosporomycetes</taxon>
        <taxon>Peronosporales</taxon>
        <taxon>Peronosporaceae</taxon>
        <taxon>Phytophthora</taxon>
    </lineage>
</organism>
<dbReference type="AlphaFoldDB" id="A0A6A3VSP0"/>